<gene>
    <name evidence="2" type="ORF">F4148_11585</name>
</gene>
<dbReference type="PANTHER" id="PTHR43685:SF3">
    <property type="entry name" value="SLR2126 PROTEIN"/>
    <property type="match status" value="1"/>
</dbReference>
<reference evidence="2" key="1">
    <citation type="submission" date="2019-09" db="EMBL/GenBank/DDBJ databases">
        <title>Characterisation of the sponge microbiome using genome-centric metagenomics.</title>
        <authorList>
            <person name="Engelberts J.P."/>
            <person name="Robbins S.J."/>
            <person name="De Goeij J.M."/>
            <person name="Aranda M."/>
            <person name="Bell S.C."/>
            <person name="Webster N.S."/>
        </authorList>
    </citation>
    <scope>NUCLEOTIDE SEQUENCE</scope>
    <source>
        <strain evidence="2">SB0675_bin_29</strain>
    </source>
</reference>
<dbReference type="EMBL" id="VYDA01000423">
    <property type="protein sequence ID" value="MYH62361.1"/>
    <property type="molecule type" value="Genomic_DNA"/>
</dbReference>
<sequence length="141" mass="14890">MRVSVVATVYNEEKSIKTLMDSLLNQTRQPDEIVICDGGSTDDTVALLEEYTGRLPGLRVVADAGANISQGRNRAVAEAKGTIIACTDAGVRLDSNWLDELVAPFEEAASPRGRHVGAVAGFFVAEVSGPFQLAMGATVLP</sequence>
<dbReference type="Gene3D" id="3.90.550.10">
    <property type="entry name" value="Spore Coat Polysaccharide Biosynthesis Protein SpsA, Chain A"/>
    <property type="match status" value="1"/>
</dbReference>
<dbReference type="SUPFAM" id="SSF53448">
    <property type="entry name" value="Nucleotide-diphospho-sugar transferases"/>
    <property type="match status" value="1"/>
</dbReference>
<protein>
    <submittedName>
        <fullName evidence="2">Glycosyltransferase</fullName>
    </submittedName>
</protein>
<name>A0A6B1G2R8_9CHLR</name>
<dbReference type="GO" id="GO:0016740">
    <property type="term" value="F:transferase activity"/>
    <property type="evidence" value="ECO:0007669"/>
    <property type="project" value="UniProtKB-KW"/>
</dbReference>
<dbReference type="InterPro" id="IPR029044">
    <property type="entry name" value="Nucleotide-diphossugar_trans"/>
</dbReference>
<feature type="non-terminal residue" evidence="2">
    <location>
        <position position="141"/>
    </location>
</feature>
<dbReference type="Pfam" id="PF00535">
    <property type="entry name" value="Glycos_transf_2"/>
    <property type="match status" value="1"/>
</dbReference>
<dbReference type="PANTHER" id="PTHR43685">
    <property type="entry name" value="GLYCOSYLTRANSFERASE"/>
    <property type="match status" value="1"/>
</dbReference>
<feature type="domain" description="Glycosyltransferase 2-like" evidence="1">
    <location>
        <begin position="4"/>
        <end position="107"/>
    </location>
</feature>
<evidence type="ECO:0000313" key="2">
    <source>
        <dbReference type="EMBL" id="MYH62361.1"/>
    </source>
</evidence>
<dbReference type="InterPro" id="IPR001173">
    <property type="entry name" value="Glyco_trans_2-like"/>
</dbReference>
<keyword evidence="2" id="KW-0808">Transferase</keyword>
<comment type="caution">
    <text evidence="2">The sequence shown here is derived from an EMBL/GenBank/DDBJ whole genome shotgun (WGS) entry which is preliminary data.</text>
</comment>
<proteinExistence type="predicted"/>
<accession>A0A6B1G2R8</accession>
<dbReference type="InterPro" id="IPR050834">
    <property type="entry name" value="Glycosyltransf_2"/>
</dbReference>
<evidence type="ECO:0000259" key="1">
    <source>
        <dbReference type="Pfam" id="PF00535"/>
    </source>
</evidence>
<dbReference type="AlphaFoldDB" id="A0A6B1G2R8"/>
<organism evidence="2">
    <name type="scientific">Caldilineaceae bacterium SB0675_bin_29</name>
    <dbReference type="NCBI Taxonomy" id="2605266"/>
    <lineage>
        <taxon>Bacteria</taxon>
        <taxon>Bacillati</taxon>
        <taxon>Chloroflexota</taxon>
        <taxon>Caldilineae</taxon>
        <taxon>Caldilineales</taxon>
        <taxon>Caldilineaceae</taxon>
    </lineage>
</organism>